<organism evidence="2 3">
    <name type="scientific">Nitzschia inconspicua</name>
    <dbReference type="NCBI Taxonomy" id="303405"/>
    <lineage>
        <taxon>Eukaryota</taxon>
        <taxon>Sar</taxon>
        <taxon>Stramenopiles</taxon>
        <taxon>Ochrophyta</taxon>
        <taxon>Bacillariophyta</taxon>
        <taxon>Bacillariophyceae</taxon>
        <taxon>Bacillariophycidae</taxon>
        <taxon>Bacillariales</taxon>
        <taxon>Bacillariaceae</taxon>
        <taxon>Nitzschia</taxon>
    </lineage>
</organism>
<keyword evidence="3" id="KW-1185">Reference proteome</keyword>
<dbReference type="Proteomes" id="UP000693970">
    <property type="component" value="Unassembled WGS sequence"/>
</dbReference>
<feature type="compositionally biased region" description="Acidic residues" evidence="1">
    <location>
        <begin position="200"/>
        <end position="209"/>
    </location>
</feature>
<feature type="compositionally biased region" description="Basic and acidic residues" evidence="1">
    <location>
        <begin position="123"/>
        <end position="194"/>
    </location>
</feature>
<accession>A0A9K3M142</accession>
<reference evidence="2" key="1">
    <citation type="journal article" date="2021" name="Sci. Rep.">
        <title>Diploid genomic architecture of Nitzschia inconspicua, an elite biomass production diatom.</title>
        <authorList>
            <person name="Oliver A."/>
            <person name="Podell S."/>
            <person name="Pinowska A."/>
            <person name="Traller J.C."/>
            <person name="Smith S.R."/>
            <person name="McClure R."/>
            <person name="Beliaev A."/>
            <person name="Bohutskyi P."/>
            <person name="Hill E.A."/>
            <person name="Rabines A."/>
            <person name="Zheng H."/>
            <person name="Allen L.Z."/>
            <person name="Kuo A."/>
            <person name="Grigoriev I.V."/>
            <person name="Allen A.E."/>
            <person name="Hazlebeck D."/>
            <person name="Allen E.E."/>
        </authorList>
    </citation>
    <scope>NUCLEOTIDE SEQUENCE</scope>
    <source>
        <strain evidence="2">Hildebrandi</strain>
    </source>
</reference>
<protein>
    <submittedName>
        <fullName evidence="2">Uncharacterized protein</fullName>
    </submittedName>
</protein>
<dbReference type="EMBL" id="JAGRRH010000003">
    <property type="protein sequence ID" value="KAG7372323.1"/>
    <property type="molecule type" value="Genomic_DNA"/>
</dbReference>
<comment type="caution">
    <text evidence="2">The sequence shown here is derived from an EMBL/GenBank/DDBJ whole genome shotgun (WGS) entry which is preliminary data.</text>
</comment>
<feature type="region of interest" description="Disordered" evidence="1">
    <location>
        <begin position="1"/>
        <end position="37"/>
    </location>
</feature>
<dbReference type="OrthoDB" id="53801at2759"/>
<name>A0A9K3M142_9STRA</name>
<proteinExistence type="predicted"/>
<evidence type="ECO:0000313" key="3">
    <source>
        <dbReference type="Proteomes" id="UP000693970"/>
    </source>
</evidence>
<sequence length="275" mass="32069">MPKTPKPSKGRDDDEGTNTSDSDLPGSSSAPHSYNIPQWLIPEKQTAKYFSVALPAVPKQVEEAIRSRLKKQYSQAEYKESTKVIHHISQLQHDEKQANHKVKMAKEKLATAVAAKNDGIEQLRKTSEGDTLKALENLEKSMRKDQEKEYRQAKEKIKAQVRAEYDQKFEEERDKKRKRDQEAQQKQEEEEKRAKQQQFDDAESEEEGEERPTEGMSKIAELEKKRVELQDKMEKLSEKKSEMFWLLKTVIMQENKQKIEHLKKQKKAEESKNSV</sequence>
<feature type="compositionally biased region" description="Polar residues" evidence="1">
    <location>
        <begin position="17"/>
        <end position="36"/>
    </location>
</feature>
<feature type="region of interest" description="Disordered" evidence="1">
    <location>
        <begin position="123"/>
        <end position="222"/>
    </location>
</feature>
<reference evidence="2" key="2">
    <citation type="submission" date="2021-04" db="EMBL/GenBank/DDBJ databases">
        <authorList>
            <person name="Podell S."/>
        </authorList>
    </citation>
    <scope>NUCLEOTIDE SEQUENCE</scope>
    <source>
        <strain evidence="2">Hildebrandi</strain>
    </source>
</reference>
<gene>
    <name evidence="2" type="ORF">IV203_018466</name>
</gene>
<evidence type="ECO:0000313" key="2">
    <source>
        <dbReference type="EMBL" id="KAG7372323.1"/>
    </source>
</evidence>
<dbReference type="AlphaFoldDB" id="A0A9K3M142"/>
<evidence type="ECO:0000256" key="1">
    <source>
        <dbReference type="SAM" id="MobiDB-lite"/>
    </source>
</evidence>